<keyword evidence="9" id="KW-0051">Antiviral defense</keyword>
<evidence type="ECO:0000313" key="12">
    <source>
        <dbReference type="Proteomes" id="UP000253507"/>
    </source>
</evidence>
<evidence type="ECO:0000256" key="2">
    <source>
        <dbReference type="ARBA" id="ARBA00009046"/>
    </source>
</evidence>
<keyword evidence="5" id="KW-0547">Nucleotide-binding</keyword>
<dbReference type="InterPro" id="IPR041372">
    <property type="entry name" value="Cas3_C"/>
</dbReference>
<dbReference type="Pfam" id="PF22590">
    <property type="entry name" value="Cas3-like_C_2"/>
    <property type="match status" value="1"/>
</dbReference>
<dbReference type="PROSITE" id="PS51643">
    <property type="entry name" value="HD_CAS3"/>
    <property type="match status" value="1"/>
</dbReference>
<dbReference type="Pfam" id="PF18019">
    <property type="entry name" value="Cas3_HD"/>
    <property type="match status" value="1"/>
</dbReference>
<keyword evidence="4" id="KW-0479">Metal-binding</keyword>
<dbReference type="InterPro" id="IPR006474">
    <property type="entry name" value="Helicase_Cas3_CRISPR-ass_core"/>
</dbReference>
<dbReference type="GO" id="GO:0046872">
    <property type="term" value="F:metal ion binding"/>
    <property type="evidence" value="ECO:0007669"/>
    <property type="project" value="UniProtKB-KW"/>
</dbReference>
<proteinExistence type="inferred from homology"/>
<dbReference type="GO" id="GO:0051607">
    <property type="term" value="P:defense response to virus"/>
    <property type="evidence" value="ECO:0007669"/>
    <property type="project" value="UniProtKB-KW"/>
</dbReference>
<dbReference type="CDD" id="cd17930">
    <property type="entry name" value="DEXHc_cas3"/>
    <property type="match status" value="1"/>
</dbReference>
<organism evidence="11 12">
    <name type="scientific">Streptomyces reniochalinae</name>
    <dbReference type="NCBI Taxonomy" id="2250578"/>
    <lineage>
        <taxon>Bacteria</taxon>
        <taxon>Bacillati</taxon>
        <taxon>Actinomycetota</taxon>
        <taxon>Actinomycetes</taxon>
        <taxon>Kitasatosporales</taxon>
        <taxon>Streptomycetaceae</taxon>
        <taxon>Streptomyces</taxon>
    </lineage>
</organism>
<keyword evidence="8" id="KW-0067">ATP-binding</keyword>
<dbReference type="SMART" id="SM00490">
    <property type="entry name" value="HELICc"/>
    <property type="match status" value="1"/>
</dbReference>
<dbReference type="EMBL" id="QOIM01000022">
    <property type="protein sequence ID" value="RCG23923.1"/>
    <property type="molecule type" value="Genomic_DNA"/>
</dbReference>
<dbReference type="GO" id="GO:0004518">
    <property type="term" value="F:nuclease activity"/>
    <property type="evidence" value="ECO:0007669"/>
    <property type="project" value="UniProtKB-KW"/>
</dbReference>
<evidence type="ECO:0000256" key="3">
    <source>
        <dbReference type="ARBA" id="ARBA00022722"/>
    </source>
</evidence>
<keyword evidence="7" id="KW-0347">Helicase</keyword>
<evidence type="ECO:0000313" key="11">
    <source>
        <dbReference type="EMBL" id="RCG23923.1"/>
    </source>
</evidence>
<dbReference type="PANTHER" id="PTHR47963:SF9">
    <property type="entry name" value="CRISPR-ASSOCIATED ENDONUCLEASE_HELICASE CAS3"/>
    <property type="match status" value="1"/>
</dbReference>
<evidence type="ECO:0000256" key="4">
    <source>
        <dbReference type="ARBA" id="ARBA00022723"/>
    </source>
</evidence>
<dbReference type="SUPFAM" id="SSF52540">
    <property type="entry name" value="P-loop containing nucleoside triphosphate hydrolases"/>
    <property type="match status" value="1"/>
</dbReference>
<dbReference type="NCBIfam" id="TIGR01596">
    <property type="entry name" value="cas3_HD"/>
    <property type="match status" value="1"/>
</dbReference>
<dbReference type="AlphaFoldDB" id="A0A367F0R5"/>
<dbReference type="InterPro" id="IPR054712">
    <property type="entry name" value="Cas3-like_dom"/>
</dbReference>
<keyword evidence="3" id="KW-0540">Nuclease</keyword>
<evidence type="ECO:0000256" key="8">
    <source>
        <dbReference type="ARBA" id="ARBA00022840"/>
    </source>
</evidence>
<sequence length="934" mass="101331">MNLLMSHLLDTSAVAELMWDRFLAPSTREALDIVAGGAGRGRPLLAWLCGVHDCGKATPAHQRLWSEGADLVRAAGLAWREPLAAAGAKRSRWRHDWAGGLLVREMLSAARWEPGQVDWVWPLVAGHHGAFPTLRDLREPPRSKSQLKGTGRWPEVQQAVLDVLTRELGFAELCEVQPQVVPSRALQMQLSGLVVMADWIASDERHFTGIDDLGSLSLNGARKRAQAAWEVLGLRGGWGAMAVPGPEAFEDRFGCSPRASQVMVVEAARRMGAPGMLVVEAPMGEGKTEAALAATEVLAARFGADGVFVGMPTQATSDPMFTRTRNWLDALDPRLASQVALLHGKRAFNSEWKRLLEDGGEDPGGFFGGVDEYGLGDDPYGATATVAECAAERQAPAEWFLGGKRGLLAPFVVGTVDQLLYAATRTCHVMLRMAGLAGKVVVLDEVHACDVYMSQFLLEALRWLGQARVPVVLLSATLPPAQRRALVTSYLAGAASREEFPVEVPETEGYPRVTAGWLGEGSMPRFYVDASRSWRDDLPVAVVPLPEEVPGPRATSGERNASQAAADVAVGDLLEKELADGGTALVIRNSVARAQSAYQELRGRFGDEEVRLLHARFTVARRAELSEECLELLGPKRPSRSGKGRLVLVATQLAEQSFDVDADLLVTDLAPVDLLLQRMGRVHRHADTLRPERLREPRLYVTGFQVREDREPAFVYASEKIYGRDLLLRTAGVLPASGRWWSVPGGVPTLVEKVYGTHAELLPGSWRSAGAHAAEEQADADQRRAESAREFLLTRHGEHEKPTLAGLHYGGASAGSSEERLQAAVRDGEESVEVILVARNAEGETFRTLRGRSLSINGDVAPELLDEVLGSTVRLPSKFTGDALALTPLPAWHGHPWLGRSRALVLDGARRARLGTAALRYDDLLGLCEEQAGS</sequence>
<dbReference type="InterPro" id="IPR038257">
    <property type="entry name" value="CRISPR-assoc_Cas3_HD_sf"/>
</dbReference>
<dbReference type="GO" id="GO:0016787">
    <property type="term" value="F:hydrolase activity"/>
    <property type="evidence" value="ECO:0007669"/>
    <property type="project" value="UniProtKB-KW"/>
</dbReference>
<dbReference type="CDD" id="cd09641">
    <property type="entry name" value="Cas3''_I"/>
    <property type="match status" value="1"/>
</dbReference>
<dbReference type="NCBIfam" id="TIGR01587">
    <property type="entry name" value="cas3_core"/>
    <property type="match status" value="1"/>
</dbReference>
<protein>
    <submittedName>
        <fullName evidence="11">CRISPR-associated helicase Cas3</fullName>
    </submittedName>
</protein>
<accession>A0A367F0R5</accession>
<evidence type="ECO:0000256" key="1">
    <source>
        <dbReference type="ARBA" id="ARBA00006847"/>
    </source>
</evidence>
<dbReference type="GO" id="GO:0003723">
    <property type="term" value="F:RNA binding"/>
    <property type="evidence" value="ECO:0007669"/>
    <property type="project" value="TreeGrafter"/>
</dbReference>
<keyword evidence="12" id="KW-1185">Reference proteome</keyword>
<dbReference type="Proteomes" id="UP000253507">
    <property type="component" value="Unassembled WGS sequence"/>
</dbReference>
<dbReference type="InterPro" id="IPR050547">
    <property type="entry name" value="DEAD_box_RNA_helicases"/>
</dbReference>
<dbReference type="Gene3D" id="1.10.3210.30">
    <property type="match status" value="1"/>
</dbReference>
<dbReference type="PANTHER" id="PTHR47963">
    <property type="entry name" value="DEAD-BOX ATP-DEPENDENT RNA HELICASE 47, MITOCHONDRIAL"/>
    <property type="match status" value="1"/>
</dbReference>
<dbReference type="GO" id="GO:0005524">
    <property type="term" value="F:ATP binding"/>
    <property type="evidence" value="ECO:0007669"/>
    <property type="project" value="UniProtKB-KW"/>
</dbReference>
<feature type="domain" description="HD Cas3-type" evidence="10">
    <location>
        <begin position="1"/>
        <end position="200"/>
    </location>
</feature>
<evidence type="ECO:0000256" key="9">
    <source>
        <dbReference type="ARBA" id="ARBA00023118"/>
    </source>
</evidence>
<evidence type="ECO:0000256" key="6">
    <source>
        <dbReference type="ARBA" id="ARBA00022801"/>
    </source>
</evidence>
<gene>
    <name evidence="11" type="primary">cas3</name>
    <name evidence="11" type="ORF">DQ392_04425</name>
</gene>
<evidence type="ECO:0000256" key="5">
    <source>
        <dbReference type="ARBA" id="ARBA00022741"/>
    </source>
</evidence>
<comment type="caution">
    <text evidence="11">The sequence shown here is derived from an EMBL/GenBank/DDBJ whole genome shotgun (WGS) entry which is preliminary data.</text>
</comment>
<dbReference type="InterPro" id="IPR006483">
    <property type="entry name" value="CRISPR-assoc_Cas3_HD"/>
</dbReference>
<name>A0A367F0R5_9ACTN</name>
<evidence type="ECO:0000256" key="7">
    <source>
        <dbReference type="ARBA" id="ARBA00022806"/>
    </source>
</evidence>
<dbReference type="OrthoDB" id="9810236at2"/>
<dbReference type="GO" id="GO:0003724">
    <property type="term" value="F:RNA helicase activity"/>
    <property type="evidence" value="ECO:0007669"/>
    <property type="project" value="TreeGrafter"/>
</dbReference>
<comment type="similarity">
    <text evidence="2">In the central section; belongs to the CRISPR-associated helicase Cas3 family.</text>
</comment>
<reference evidence="11 12" key="1">
    <citation type="submission" date="2018-06" db="EMBL/GenBank/DDBJ databases">
        <title>Streptomyces reniochalinae sp. nov. and Streptomyces diacarnus sp. nov. from marine sponges.</title>
        <authorList>
            <person name="Li L."/>
        </authorList>
    </citation>
    <scope>NUCLEOTIDE SEQUENCE [LARGE SCALE GENOMIC DNA]</scope>
    <source>
        <strain evidence="11 12">LHW50302</strain>
    </source>
</reference>
<evidence type="ECO:0000259" key="10">
    <source>
        <dbReference type="PROSITE" id="PS51643"/>
    </source>
</evidence>
<keyword evidence="6" id="KW-0378">Hydrolase</keyword>
<dbReference type="Pfam" id="PF18395">
    <property type="entry name" value="Cas3_C"/>
    <property type="match status" value="1"/>
</dbReference>
<comment type="similarity">
    <text evidence="1">In the N-terminal section; belongs to the CRISPR-associated nuclease Cas3-HD family.</text>
</comment>
<dbReference type="InterPro" id="IPR001650">
    <property type="entry name" value="Helicase_C-like"/>
</dbReference>
<dbReference type="Gene3D" id="3.40.50.300">
    <property type="entry name" value="P-loop containing nucleotide triphosphate hydrolases"/>
    <property type="match status" value="2"/>
</dbReference>
<dbReference type="InterPro" id="IPR027417">
    <property type="entry name" value="P-loop_NTPase"/>
</dbReference>